<keyword evidence="5" id="KW-0378">Hydrolase</keyword>
<dbReference type="SUPFAM" id="SSF53649">
    <property type="entry name" value="Alkaline phosphatase-like"/>
    <property type="match status" value="1"/>
</dbReference>
<dbReference type="InterPro" id="IPR024607">
    <property type="entry name" value="Sulfatase_CS"/>
</dbReference>
<dbReference type="PANTHER" id="PTHR45953:SF1">
    <property type="entry name" value="IDURONATE 2-SULFATASE"/>
    <property type="match status" value="1"/>
</dbReference>
<evidence type="ECO:0000313" key="9">
    <source>
        <dbReference type="EMBL" id="SHF47438.1"/>
    </source>
</evidence>
<dbReference type="GO" id="GO:0046872">
    <property type="term" value="F:metal ion binding"/>
    <property type="evidence" value="ECO:0007669"/>
    <property type="project" value="UniProtKB-KW"/>
</dbReference>
<dbReference type="CDD" id="cd16030">
    <property type="entry name" value="iduronate-2-sulfatase"/>
    <property type="match status" value="1"/>
</dbReference>
<organism evidence="9 10">
    <name type="scientific">Mariniphaga anaerophila</name>
    <dbReference type="NCBI Taxonomy" id="1484053"/>
    <lineage>
        <taxon>Bacteria</taxon>
        <taxon>Pseudomonadati</taxon>
        <taxon>Bacteroidota</taxon>
        <taxon>Bacteroidia</taxon>
        <taxon>Marinilabiliales</taxon>
        <taxon>Prolixibacteraceae</taxon>
        <taxon>Mariniphaga</taxon>
    </lineage>
</organism>
<dbReference type="InterPro" id="IPR000917">
    <property type="entry name" value="Sulfatase_N"/>
</dbReference>
<keyword evidence="6" id="KW-0106">Calcium</keyword>
<dbReference type="PROSITE" id="PS00149">
    <property type="entry name" value="SULFATASE_2"/>
    <property type="match status" value="1"/>
</dbReference>
<sequence>MPISINQSNARVSFKNLIFRLIAVSCLVVLFYACAENKMEQVDKRLNVLMICIDDLNDWVGCMNGHPNAKTPNIDKLAAAGALFTNAHCQAPLCGPSRASVMTGLRPSSTGIYGMIDDDKIKQDNPVTADVVFLPEYFKNNGYHTMGIGKIFHGHAPANILDESGGRIPGFGPSPQNKFVWNGRINKAGYGNTSTDWGAFPESDTLMPDYHSAQWAIDRLKKDYQQPFFLAVGFLRPHVPWYVPPKWFDLHPLADIETPPYLKEDLDDLPAIALEIDDMPMMPTTEWAIRSGEWPKMIQAYLACISFVDFYIGEILNALENGPNAENTVVVLWSDHGYRMGEKNTFAKHCLWEEATNAPLIFTGPGVQKGTVVSAPVEMLSIYPTLLELCGMESNPQNEGASLIPMLAGKADGLPPSYAITTYGWENHSVRSEYLRYIRYNDGSEEFYDHRNDPNEWNNLATKEGQFRKDMDELKAFLPQKKAPYAVHSSYSFNPYFIEDKKKHSEN</sequence>
<keyword evidence="10" id="KW-1185">Reference proteome</keyword>
<keyword evidence="7" id="KW-0472">Membrane</keyword>
<gene>
    <name evidence="9" type="ORF">SAMN05444274_105358</name>
</gene>
<dbReference type="PANTHER" id="PTHR45953">
    <property type="entry name" value="IDURONATE 2-SULFATASE"/>
    <property type="match status" value="1"/>
</dbReference>
<evidence type="ECO:0000256" key="2">
    <source>
        <dbReference type="ARBA" id="ARBA00008779"/>
    </source>
</evidence>
<reference evidence="9 10" key="1">
    <citation type="submission" date="2016-11" db="EMBL/GenBank/DDBJ databases">
        <authorList>
            <person name="Jaros S."/>
            <person name="Januszkiewicz K."/>
            <person name="Wedrychowicz H."/>
        </authorList>
    </citation>
    <scope>NUCLEOTIDE SEQUENCE [LARGE SCALE GENOMIC DNA]</scope>
    <source>
        <strain evidence="9 10">DSM 26910</strain>
    </source>
</reference>
<dbReference type="GO" id="GO:0005737">
    <property type="term" value="C:cytoplasm"/>
    <property type="evidence" value="ECO:0007669"/>
    <property type="project" value="TreeGrafter"/>
</dbReference>
<dbReference type="STRING" id="1484053.SAMN05444274_105358"/>
<evidence type="ECO:0000256" key="7">
    <source>
        <dbReference type="SAM" id="Phobius"/>
    </source>
</evidence>
<dbReference type="InterPro" id="IPR017850">
    <property type="entry name" value="Alkaline_phosphatase_core_sf"/>
</dbReference>
<dbReference type="PROSITE" id="PS00523">
    <property type="entry name" value="SULFATASE_1"/>
    <property type="match status" value="1"/>
</dbReference>
<evidence type="ECO:0000256" key="6">
    <source>
        <dbReference type="ARBA" id="ARBA00022837"/>
    </source>
</evidence>
<name>A0A1M5BY26_9BACT</name>
<keyword evidence="7" id="KW-0812">Transmembrane</keyword>
<dbReference type="Pfam" id="PF00884">
    <property type="entry name" value="Sulfatase"/>
    <property type="match status" value="1"/>
</dbReference>
<dbReference type="EMBL" id="FQUM01000005">
    <property type="protein sequence ID" value="SHF47438.1"/>
    <property type="molecule type" value="Genomic_DNA"/>
</dbReference>
<evidence type="ECO:0000259" key="8">
    <source>
        <dbReference type="Pfam" id="PF00884"/>
    </source>
</evidence>
<protein>
    <submittedName>
        <fullName evidence="9">Arylsulfatase A</fullName>
    </submittedName>
</protein>
<comment type="similarity">
    <text evidence="2">Belongs to the sulfatase family.</text>
</comment>
<dbReference type="InterPro" id="IPR035874">
    <property type="entry name" value="IDS"/>
</dbReference>
<comment type="cofactor">
    <cofactor evidence="1">
        <name>Ca(2+)</name>
        <dbReference type="ChEBI" id="CHEBI:29108"/>
    </cofactor>
</comment>
<keyword evidence="7" id="KW-1133">Transmembrane helix</keyword>
<dbReference type="AlphaFoldDB" id="A0A1M5BY26"/>
<evidence type="ECO:0000256" key="4">
    <source>
        <dbReference type="ARBA" id="ARBA00022729"/>
    </source>
</evidence>
<dbReference type="Proteomes" id="UP000184164">
    <property type="component" value="Unassembled WGS sequence"/>
</dbReference>
<proteinExistence type="inferred from homology"/>
<evidence type="ECO:0000256" key="3">
    <source>
        <dbReference type="ARBA" id="ARBA00022723"/>
    </source>
</evidence>
<dbReference type="GO" id="GO:0004423">
    <property type="term" value="F:iduronate-2-sulfatase activity"/>
    <property type="evidence" value="ECO:0007669"/>
    <property type="project" value="InterPro"/>
</dbReference>
<dbReference type="Gene3D" id="3.40.720.10">
    <property type="entry name" value="Alkaline Phosphatase, subunit A"/>
    <property type="match status" value="1"/>
</dbReference>
<evidence type="ECO:0000313" key="10">
    <source>
        <dbReference type="Proteomes" id="UP000184164"/>
    </source>
</evidence>
<keyword evidence="4" id="KW-0732">Signal</keyword>
<keyword evidence="3" id="KW-0479">Metal-binding</keyword>
<feature type="transmembrane region" description="Helical" evidence="7">
    <location>
        <begin position="17"/>
        <end position="35"/>
    </location>
</feature>
<evidence type="ECO:0000256" key="1">
    <source>
        <dbReference type="ARBA" id="ARBA00001913"/>
    </source>
</evidence>
<accession>A0A1M5BY26</accession>
<feature type="domain" description="Sulfatase N-terminal" evidence="8">
    <location>
        <begin position="47"/>
        <end position="391"/>
    </location>
</feature>
<evidence type="ECO:0000256" key="5">
    <source>
        <dbReference type="ARBA" id="ARBA00022801"/>
    </source>
</evidence>